<name>A0A5J9T517_9POAL</name>
<dbReference type="GO" id="GO:0016020">
    <property type="term" value="C:membrane"/>
    <property type="evidence" value="ECO:0007669"/>
    <property type="project" value="UniProtKB-SubCell"/>
</dbReference>
<evidence type="ECO:0000256" key="2">
    <source>
        <dbReference type="ARBA" id="ARBA00007104"/>
    </source>
</evidence>
<keyword evidence="3 7" id="KW-0812">Transmembrane</keyword>
<dbReference type="InterPro" id="IPR015720">
    <property type="entry name" value="Emp24-like"/>
</dbReference>
<feature type="domain" description="GOLD" evidence="10">
    <location>
        <begin position="34"/>
        <end position="150"/>
    </location>
</feature>
<proteinExistence type="inferred from homology"/>
<feature type="transmembrane region" description="Helical" evidence="8">
    <location>
        <begin position="178"/>
        <end position="197"/>
    </location>
</feature>
<dbReference type="PANTHER" id="PTHR22811">
    <property type="entry name" value="TRANSMEMBRANE EMP24 DOMAIN-CONTAINING PROTEIN"/>
    <property type="match status" value="1"/>
</dbReference>
<keyword evidence="12" id="KW-1185">Reference proteome</keyword>
<comment type="subcellular location">
    <subcellularLocation>
        <location evidence="1 7">Membrane</location>
        <topology evidence="1 7">Single-pass type I membrane protein</topology>
    </subcellularLocation>
</comment>
<keyword evidence="5 8" id="KW-1133">Transmembrane helix</keyword>
<evidence type="ECO:0000256" key="8">
    <source>
        <dbReference type="SAM" id="Phobius"/>
    </source>
</evidence>
<evidence type="ECO:0000256" key="4">
    <source>
        <dbReference type="ARBA" id="ARBA00022729"/>
    </source>
</evidence>
<dbReference type="SMART" id="SM01190">
    <property type="entry name" value="EMP24_GP25L"/>
    <property type="match status" value="1"/>
</dbReference>
<dbReference type="Proteomes" id="UP000324897">
    <property type="component" value="Unassembled WGS sequence"/>
</dbReference>
<dbReference type="InterPro" id="IPR009038">
    <property type="entry name" value="GOLD_dom"/>
</dbReference>
<dbReference type="Gramene" id="TVU05571">
    <property type="protein sequence ID" value="TVU05571"/>
    <property type="gene ID" value="EJB05_48738"/>
</dbReference>
<evidence type="ECO:0000256" key="1">
    <source>
        <dbReference type="ARBA" id="ARBA00004479"/>
    </source>
</evidence>
<gene>
    <name evidence="11" type="ORF">EJB05_48738</name>
</gene>
<protein>
    <recommendedName>
        <fullName evidence="10">GOLD domain-containing protein</fullName>
    </recommendedName>
</protein>
<evidence type="ECO:0000313" key="11">
    <source>
        <dbReference type="EMBL" id="TVU05571.1"/>
    </source>
</evidence>
<dbReference type="PROSITE" id="PS50866">
    <property type="entry name" value="GOLD"/>
    <property type="match status" value="1"/>
</dbReference>
<keyword evidence="4 9" id="KW-0732">Signal</keyword>
<comment type="caution">
    <text evidence="11">The sequence shown here is derived from an EMBL/GenBank/DDBJ whole genome shotgun (WGS) entry which is preliminary data.</text>
</comment>
<feature type="non-terminal residue" evidence="11">
    <location>
        <position position="1"/>
    </location>
</feature>
<dbReference type="Pfam" id="PF01105">
    <property type="entry name" value="EMP24_GP25L"/>
    <property type="match status" value="1"/>
</dbReference>
<evidence type="ECO:0000259" key="10">
    <source>
        <dbReference type="PROSITE" id="PS50866"/>
    </source>
</evidence>
<evidence type="ECO:0000256" key="5">
    <source>
        <dbReference type="ARBA" id="ARBA00022989"/>
    </source>
</evidence>
<keyword evidence="6 8" id="KW-0472">Membrane</keyword>
<evidence type="ECO:0000256" key="6">
    <source>
        <dbReference type="ARBA" id="ARBA00023136"/>
    </source>
</evidence>
<feature type="signal peptide" evidence="9">
    <location>
        <begin position="1"/>
        <end position="24"/>
    </location>
</feature>
<accession>A0A5J9T517</accession>
<feature type="chain" id="PRO_5023836202" description="GOLD domain-containing protein" evidence="9">
    <location>
        <begin position="25"/>
        <end position="210"/>
    </location>
</feature>
<organism evidence="11 12">
    <name type="scientific">Eragrostis curvula</name>
    <name type="common">weeping love grass</name>
    <dbReference type="NCBI Taxonomy" id="38414"/>
    <lineage>
        <taxon>Eukaryota</taxon>
        <taxon>Viridiplantae</taxon>
        <taxon>Streptophyta</taxon>
        <taxon>Embryophyta</taxon>
        <taxon>Tracheophyta</taxon>
        <taxon>Spermatophyta</taxon>
        <taxon>Magnoliopsida</taxon>
        <taxon>Liliopsida</taxon>
        <taxon>Poales</taxon>
        <taxon>Poaceae</taxon>
        <taxon>PACMAD clade</taxon>
        <taxon>Chloridoideae</taxon>
        <taxon>Eragrostideae</taxon>
        <taxon>Eragrostidinae</taxon>
        <taxon>Eragrostis</taxon>
    </lineage>
</organism>
<evidence type="ECO:0000256" key="9">
    <source>
        <dbReference type="SAM" id="SignalP"/>
    </source>
</evidence>
<reference evidence="11 12" key="1">
    <citation type="journal article" date="2019" name="Sci. Rep.">
        <title>A high-quality genome of Eragrostis curvula grass provides insights into Poaceae evolution and supports new strategies to enhance forage quality.</title>
        <authorList>
            <person name="Carballo J."/>
            <person name="Santos B.A.C.M."/>
            <person name="Zappacosta D."/>
            <person name="Garbus I."/>
            <person name="Selva J.P."/>
            <person name="Gallo C.A."/>
            <person name="Diaz A."/>
            <person name="Albertini E."/>
            <person name="Caccamo M."/>
            <person name="Echenique V."/>
        </authorList>
    </citation>
    <scope>NUCLEOTIDE SEQUENCE [LARGE SCALE GENOMIC DNA]</scope>
    <source>
        <strain evidence="12">cv. Victoria</strain>
        <tissue evidence="11">Leaf</tissue>
    </source>
</reference>
<sequence>MGRGRAGAAAAAVTLWWLAGGAGAVWLELATTTTKCLAEEIQSNVIVIGDYSILYEEQPVRPMVSAKVTSPYGDVLHQSDKVTYGQFAFTAAESGSYLACFKVETLEQGMVINLNLDWKTGIAARDWDAIAKKEKLEGVTLELVKLETAVQGIHENLLYLKSKEADMRDMSEWTHTKITWLSLMSLTVCIAVSVLQFRHLRRYFRKKKLI</sequence>
<comment type="similarity">
    <text evidence="2 7">Belongs to the EMP24/GP25L family.</text>
</comment>
<evidence type="ECO:0000256" key="7">
    <source>
        <dbReference type="RuleBase" id="RU003827"/>
    </source>
</evidence>
<evidence type="ECO:0000313" key="12">
    <source>
        <dbReference type="Proteomes" id="UP000324897"/>
    </source>
</evidence>
<dbReference type="EMBL" id="RWGY01000051">
    <property type="protein sequence ID" value="TVU05571.1"/>
    <property type="molecule type" value="Genomic_DNA"/>
</dbReference>
<dbReference type="AlphaFoldDB" id="A0A5J9T517"/>
<dbReference type="OrthoDB" id="759142at2759"/>
<evidence type="ECO:0000256" key="3">
    <source>
        <dbReference type="ARBA" id="ARBA00022692"/>
    </source>
</evidence>